<keyword evidence="2" id="KW-1185">Reference proteome</keyword>
<gene>
    <name evidence="1" type="ORF">JWX_00023</name>
</gene>
<protein>
    <submittedName>
        <fullName evidence="1">Uncharacterized protein</fullName>
    </submittedName>
</protein>
<dbReference type="Proteomes" id="UP000031727">
    <property type="component" value="Segment"/>
</dbReference>
<sequence>MKSGFLWVGEVFFELNKKLIYRKNMVMDSGLIFASDSIFMPAQNQKLSCIGLGSGTTAVAADQTALAVPLPLATGGSVFRKAFDAEPTRTGAVTEVLTTFGPGEVVGNVNEAGLFTEIAGGIMFSRVKTDVTIPKDAGAELRVRWVITAKREA</sequence>
<dbReference type="RefSeq" id="YP_009196208.1">
    <property type="nucleotide sequence ID" value="NC_028768.1"/>
</dbReference>
<dbReference type="EMBL" id="KP202969">
    <property type="protein sequence ID" value="AJD82789.1"/>
    <property type="molecule type" value="Genomic_DNA"/>
</dbReference>
<dbReference type="OrthoDB" id="32052at10239"/>
<name>A0A0B5A497_9CAUD</name>
<dbReference type="GeneID" id="26623432"/>
<organism evidence="1 2">
    <name type="scientific">Achromobacter phage JWX</name>
    <dbReference type="NCBI Taxonomy" id="1589746"/>
    <lineage>
        <taxon>Viruses</taxon>
        <taxon>Duplodnaviria</taxon>
        <taxon>Heunggongvirae</taxon>
        <taxon>Uroviricota</taxon>
        <taxon>Caudoviricetes</taxon>
        <taxon>Steinhofvirus</taxon>
        <taxon>Steinhofvirus JWX</taxon>
    </lineage>
</organism>
<evidence type="ECO:0000313" key="2">
    <source>
        <dbReference type="Proteomes" id="UP000031727"/>
    </source>
</evidence>
<proteinExistence type="predicted"/>
<evidence type="ECO:0000313" key="1">
    <source>
        <dbReference type="EMBL" id="AJD82789.1"/>
    </source>
</evidence>
<accession>A0A0B5A497</accession>
<reference evidence="1 2" key="1">
    <citation type="submission" date="2014-11" db="EMBL/GenBank/DDBJ databases">
        <title>Characterization and genome comparisons of three Achromobacter phages of the Siphoviridae family.</title>
        <authorList>
            <person name="Dreiseikelmann B."/>
            <person name="Bunk B."/>
            <person name="Rohde M."/>
            <person name="Wittmann J."/>
        </authorList>
    </citation>
    <scope>NUCLEOTIDE SEQUENCE [LARGE SCALE GENOMIC DNA]</scope>
</reference>
<dbReference type="KEGG" id="vg:26623432"/>